<accession>A0A1D1W464</accession>
<dbReference type="OrthoDB" id="410104at2759"/>
<dbReference type="AlphaFoldDB" id="A0A1D1W464"/>
<protein>
    <recommendedName>
        <fullName evidence="3">Reverse transcriptase domain-containing protein</fullName>
    </recommendedName>
</protein>
<keyword evidence="2" id="KW-1185">Reference proteome</keyword>
<gene>
    <name evidence="1" type="primary">RvY_16211-1</name>
    <name evidence="1" type="synonym">RvY_16211.1</name>
    <name evidence="1" type="ORF">RvY_16211</name>
</gene>
<evidence type="ECO:0000313" key="2">
    <source>
        <dbReference type="Proteomes" id="UP000186922"/>
    </source>
</evidence>
<reference evidence="1 2" key="1">
    <citation type="journal article" date="2016" name="Nat. Commun.">
        <title>Extremotolerant tardigrade genome and improved radiotolerance of human cultured cells by tardigrade-unique protein.</title>
        <authorList>
            <person name="Hashimoto T."/>
            <person name="Horikawa D.D."/>
            <person name="Saito Y."/>
            <person name="Kuwahara H."/>
            <person name="Kozuka-Hata H."/>
            <person name="Shin-I T."/>
            <person name="Minakuchi Y."/>
            <person name="Ohishi K."/>
            <person name="Motoyama A."/>
            <person name="Aizu T."/>
            <person name="Enomoto A."/>
            <person name="Kondo K."/>
            <person name="Tanaka S."/>
            <person name="Hara Y."/>
            <person name="Koshikawa S."/>
            <person name="Sagara H."/>
            <person name="Miura T."/>
            <person name="Yokobori S."/>
            <person name="Miyagawa K."/>
            <person name="Suzuki Y."/>
            <person name="Kubo T."/>
            <person name="Oyama M."/>
            <person name="Kohara Y."/>
            <person name="Fujiyama A."/>
            <person name="Arakawa K."/>
            <person name="Katayama T."/>
            <person name="Toyoda A."/>
            <person name="Kunieda T."/>
        </authorList>
    </citation>
    <scope>NUCLEOTIDE SEQUENCE [LARGE SCALE GENOMIC DNA]</scope>
    <source>
        <strain evidence="1 2">YOKOZUNA-1</strain>
    </source>
</reference>
<organism evidence="1 2">
    <name type="scientific">Ramazzottius varieornatus</name>
    <name type="common">Water bear</name>
    <name type="synonym">Tardigrade</name>
    <dbReference type="NCBI Taxonomy" id="947166"/>
    <lineage>
        <taxon>Eukaryota</taxon>
        <taxon>Metazoa</taxon>
        <taxon>Ecdysozoa</taxon>
        <taxon>Tardigrada</taxon>
        <taxon>Eutardigrada</taxon>
        <taxon>Parachela</taxon>
        <taxon>Hypsibioidea</taxon>
        <taxon>Ramazzottiidae</taxon>
        <taxon>Ramazzottius</taxon>
    </lineage>
</organism>
<sequence length="78" mass="8765">MAPPMRIFMKLVCGRMISLIFPTAPTILVSQLASPVLKDFSHMRPHVFANGEYGEPFRISRGVKQGDPASEELFILYL</sequence>
<name>A0A1D1W464_RAMVA</name>
<proteinExistence type="predicted"/>
<dbReference type="Proteomes" id="UP000186922">
    <property type="component" value="Unassembled WGS sequence"/>
</dbReference>
<evidence type="ECO:0008006" key="3">
    <source>
        <dbReference type="Google" id="ProtNLM"/>
    </source>
</evidence>
<comment type="caution">
    <text evidence="1">The sequence shown here is derived from an EMBL/GenBank/DDBJ whole genome shotgun (WGS) entry which is preliminary data.</text>
</comment>
<dbReference type="EMBL" id="BDGG01000013">
    <property type="protein sequence ID" value="GAV06184.1"/>
    <property type="molecule type" value="Genomic_DNA"/>
</dbReference>
<evidence type="ECO:0000313" key="1">
    <source>
        <dbReference type="EMBL" id="GAV06184.1"/>
    </source>
</evidence>